<dbReference type="GO" id="GO:0004672">
    <property type="term" value="F:protein kinase activity"/>
    <property type="evidence" value="ECO:0007669"/>
    <property type="project" value="UniProtKB-ARBA"/>
</dbReference>
<dbReference type="PROSITE" id="PS50894">
    <property type="entry name" value="HPT"/>
    <property type="match status" value="1"/>
</dbReference>
<reference evidence="4 5" key="1">
    <citation type="submission" date="2016-10" db="EMBL/GenBank/DDBJ databases">
        <title>Comparative genome analysis of multiple Pseudomonas spp. focuses on biocontrol and plant growth promoting traits.</title>
        <authorList>
            <person name="Tao X.-Y."/>
            <person name="Taylor C.G."/>
        </authorList>
    </citation>
    <scope>NUCLEOTIDE SEQUENCE [LARGE SCALE GENOMIC DNA]</scope>
    <source>
        <strain evidence="4 5">37D10</strain>
    </source>
</reference>
<feature type="domain" description="HPt" evidence="3">
    <location>
        <begin position="15"/>
        <end position="108"/>
    </location>
</feature>
<evidence type="ECO:0000256" key="1">
    <source>
        <dbReference type="ARBA" id="ARBA00023012"/>
    </source>
</evidence>
<organism evidence="4 5">
    <name type="scientific">Pseudomonas brassicacearum</name>
    <dbReference type="NCBI Taxonomy" id="930166"/>
    <lineage>
        <taxon>Bacteria</taxon>
        <taxon>Pseudomonadati</taxon>
        <taxon>Pseudomonadota</taxon>
        <taxon>Gammaproteobacteria</taxon>
        <taxon>Pseudomonadales</taxon>
        <taxon>Pseudomonadaceae</taxon>
        <taxon>Pseudomonas</taxon>
    </lineage>
</organism>
<dbReference type="SMART" id="SM00073">
    <property type="entry name" value="HPT"/>
    <property type="match status" value="1"/>
</dbReference>
<feature type="modified residue" description="Phosphohistidine" evidence="2">
    <location>
        <position position="54"/>
    </location>
</feature>
<keyword evidence="2" id="KW-0597">Phosphoprotein</keyword>
<evidence type="ECO:0000313" key="4">
    <source>
        <dbReference type="EMBL" id="ROM93367.1"/>
    </source>
</evidence>
<dbReference type="InterPro" id="IPR036641">
    <property type="entry name" value="HPT_dom_sf"/>
</dbReference>
<name>A0A423GMQ2_9PSED</name>
<keyword evidence="4" id="KW-0418">Kinase</keyword>
<comment type="caution">
    <text evidence="4">The sequence shown here is derived from an EMBL/GenBank/DDBJ whole genome shotgun (WGS) entry which is preliminary data.</text>
</comment>
<keyword evidence="4" id="KW-0808">Transferase</keyword>
<dbReference type="SUPFAM" id="SSF47226">
    <property type="entry name" value="Histidine-containing phosphotransfer domain, HPT domain"/>
    <property type="match status" value="1"/>
</dbReference>
<keyword evidence="1" id="KW-0902">Two-component regulatory system</keyword>
<sequence length="122" mass="13762">MTDIHLDHDVLSALQEVMEDEYPILLDTFLQDSEERLTQLRKTHDPDQLLSTAHSFKGSSSNMGATRLAELCSELELRAKQKSLAGIEELVGEIDGEFAIIRPLYEAERQRSVGGNTTARRY</sequence>
<dbReference type="GO" id="GO:0000160">
    <property type="term" value="P:phosphorelay signal transduction system"/>
    <property type="evidence" value="ECO:0007669"/>
    <property type="project" value="UniProtKB-KW"/>
</dbReference>
<proteinExistence type="predicted"/>
<dbReference type="RefSeq" id="WP_123584001.1">
    <property type="nucleotide sequence ID" value="NZ_MOBI01000022.1"/>
</dbReference>
<accession>A0A423GMQ2</accession>
<dbReference type="Gene3D" id="1.20.120.160">
    <property type="entry name" value="HPT domain"/>
    <property type="match status" value="1"/>
</dbReference>
<protein>
    <submittedName>
        <fullName evidence="4">Histidine kinase</fullName>
    </submittedName>
</protein>
<evidence type="ECO:0000313" key="5">
    <source>
        <dbReference type="Proteomes" id="UP000284684"/>
    </source>
</evidence>
<dbReference type="Proteomes" id="UP000284684">
    <property type="component" value="Unassembled WGS sequence"/>
</dbReference>
<dbReference type="CDD" id="cd00088">
    <property type="entry name" value="HPT"/>
    <property type="match status" value="1"/>
</dbReference>
<dbReference type="InterPro" id="IPR008207">
    <property type="entry name" value="Sig_transdc_His_kin_Hpt_dom"/>
</dbReference>
<gene>
    <name evidence="4" type="ORF">BK658_20270</name>
</gene>
<dbReference type="EMBL" id="MOBI01000022">
    <property type="protein sequence ID" value="ROM93367.1"/>
    <property type="molecule type" value="Genomic_DNA"/>
</dbReference>
<dbReference type="AlphaFoldDB" id="A0A423GMQ2"/>
<dbReference type="Pfam" id="PF01627">
    <property type="entry name" value="Hpt"/>
    <property type="match status" value="1"/>
</dbReference>
<evidence type="ECO:0000259" key="3">
    <source>
        <dbReference type="PROSITE" id="PS50894"/>
    </source>
</evidence>
<evidence type="ECO:0000256" key="2">
    <source>
        <dbReference type="PROSITE-ProRule" id="PRU00110"/>
    </source>
</evidence>